<evidence type="ECO:0000256" key="2">
    <source>
        <dbReference type="ARBA" id="ARBA00023125"/>
    </source>
</evidence>
<dbReference type="InterPro" id="IPR011075">
    <property type="entry name" value="TetR_C"/>
</dbReference>
<dbReference type="PROSITE" id="PS50977">
    <property type="entry name" value="HTH_TETR_2"/>
    <property type="match status" value="1"/>
</dbReference>
<gene>
    <name evidence="6" type="ORF">GO499_11435</name>
</gene>
<dbReference type="PRINTS" id="PR00455">
    <property type="entry name" value="HTHTETR"/>
</dbReference>
<dbReference type="Pfam" id="PF16925">
    <property type="entry name" value="TetR_C_13"/>
    <property type="match status" value="1"/>
</dbReference>
<evidence type="ECO:0000256" key="3">
    <source>
        <dbReference type="ARBA" id="ARBA00023163"/>
    </source>
</evidence>
<feature type="DNA-binding region" description="H-T-H motif" evidence="4">
    <location>
        <begin position="29"/>
        <end position="48"/>
    </location>
</feature>
<dbReference type="GO" id="GO:0003677">
    <property type="term" value="F:DNA binding"/>
    <property type="evidence" value="ECO:0007669"/>
    <property type="project" value="UniProtKB-UniRule"/>
</dbReference>
<accession>A0A6P1SYI3</accession>
<proteinExistence type="predicted"/>
<protein>
    <submittedName>
        <fullName evidence="6">TetR family transcriptional regulator</fullName>
    </submittedName>
</protein>
<dbReference type="KEGG" id="amaq:GO499_11435"/>
<evidence type="ECO:0000259" key="5">
    <source>
        <dbReference type="PROSITE" id="PS50977"/>
    </source>
</evidence>
<organism evidence="6 7">
    <name type="scientific">Algicella marina</name>
    <dbReference type="NCBI Taxonomy" id="2683284"/>
    <lineage>
        <taxon>Bacteria</taxon>
        <taxon>Pseudomonadati</taxon>
        <taxon>Pseudomonadota</taxon>
        <taxon>Alphaproteobacteria</taxon>
        <taxon>Rhodobacterales</taxon>
        <taxon>Paracoccaceae</taxon>
        <taxon>Algicella</taxon>
    </lineage>
</organism>
<dbReference type="Pfam" id="PF00440">
    <property type="entry name" value="TetR_N"/>
    <property type="match status" value="1"/>
</dbReference>
<dbReference type="RefSeq" id="WP_161862304.1">
    <property type="nucleotide sequence ID" value="NZ_CP046620.1"/>
</dbReference>
<dbReference type="AlphaFoldDB" id="A0A6P1SYI3"/>
<evidence type="ECO:0000256" key="1">
    <source>
        <dbReference type="ARBA" id="ARBA00023015"/>
    </source>
</evidence>
<dbReference type="InterPro" id="IPR009057">
    <property type="entry name" value="Homeodomain-like_sf"/>
</dbReference>
<reference evidence="6 7" key="1">
    <citation type="submission" date="2019-12" db="EMBL/GenBank/DDBJ databases">
        <title>Complete genome sequence of Algicella marina strain 9Alg 56(T) isolated from the red alga Tichocarpus crinitus.</title>
        <authorList>
            <person name="Kim S.-G."/>
            <person name="Nedashkovskaya O.I."/>
        </authorList>
    </citation>
    <scope>NUCLEOTIDE SEQUENCE [LARGE SCALE GENOMIC DNA]</scope>
    <source>
        <strain evidence="6 7">9Alg 56</strain>
    </source>
</reference>
<dbReference type="SUPFAM" id="SSF46689">
    <property type="entry name" value="Homeodomain-like"/>
    <property type="match status" value="1"/>
</dbReference>
<evidence type="ECO:0000313" key="7">
    <source>
        <dbReference type="Proteomes" id="UP000464495"/>
    </source>
</evidence>
<dbReference type="EMBL" id="CP046620">
    <property type="protein sequence ID" value="QHQ35744.1"/>
    <property type="molecule type" value="Genomic_DNA"/>
</dbReference>
<dbReference type="Gene3D" id="1.10.357.10">
    <property type="entry name" value="Tetracycline Repressor, domain 2"/>
    <property type="match status" value="1"/>
</dbReference>
<dbReference type="InterPro" id="IPR001647">
    <property type="entry name" value="HTH_TetR"/>
</dbReference>
<sequence length="199" mass="21887">MSRNRRYDREEALDAAMELFWRRGYHATSLKDLEEALNMRPGSIYAAFESKEALFLAALERYAQSMGEEFARELAAAASPLVLLQDHVRKVAPREGGADRPRACMLVKTLLEATADDESLAVSAGRHLDAVEAQYTRAFSAAAAAGELPKDADTRRLARRLQANMFGLKTFCHRSEDKAAVRDLAEDIAAEIAALANTG</sequence>
<dbReference type="PANTHER" id="PTHR47506:SF1">
    <property type="entry name" value="HTH-TYPE TRANSCRIPTIONAL REGULATOR YJDC"/>
    <property type="match status" value="1"/>
</dbReference>
<keyword evidence="7" id="KW-1185">Reference proteome</keyword>
<dbReference type="InterPro" id="IPR036271">
    <property type="entry name" value="Tet_transcr_reg_TetR-rel_C_sf"/>
</dbReference>
<dbReference type="Proteomes" id="UP000464495">
    <property type="component" value="Chromosome"/>
</dbReference>
<dbReference type="PANTHER" id="PTHR47506">
    <property type="entry name" value="TRANSCRIPTIONAL REGULATORY PROTEIN"/>
    <property type="match status" value="1"/>
</dbReference>
<keyword evidence="1" id="KW-0805">Transcription regulation</keyword>
<keyword evidence="2 4" id="KW-0238">DNA-binding</keyword>
<keyword evidence="3" id="KW-0804">Transcription</keyword>
<evidence type="ECO:0000313" key="6">
    <source>
        <dbReference type="EMBL" id="QHQ35744.1"/>
    </source>
</evidence>
<feature type="domain" description="HTH tetR-type" evidence="5">
    <location>
        <begin position="6"/>
        <end position="66"/>
    </location>
</feature>
<dbReference type="Gene3D" id="1.10.10.60">
    <property type="entry name" value="Homeodomain-like"/>
    <property type="match status" value="1"/>
</dbReference>
<evidence type="ECO:0000256" key="4">
    <source>
        <dbReference type="PROSITE-ProRule" id="PRU00335"/>
    </source>
</evidence>
<dbReference type="SUPFAM" id="SSF48498">
    <property type="entry name" value="Tetracyclin repressor-like, C-terminal domain"/>
    <property type="match status" value="1"/>
</dbReference>
<name>A0A6P1SYI3_9RHOB</name>